<evidence type="ECO:0000256" key="1">
    <source>
        <dbReference type="ARBA" id="ARBA00004479"/>
    </source>
</evidence>
<feature type="binding site" evidence="12">
    <location>
        <position position="158"/>
    </location>
    <ligand>
        <name>ATP</name>
        <dbReference type="ChEBI" id="CHEBI:30616"/>
    </ligand>
</feature>
<dbReference type="FunFam" id="3.30.200.20:FF:000039">
    <property type="entry name" value="receptor-like protein kinase FERONIA"/>
    <property type="match status" value="1"/>
</dbReference>
<dbReference type="PROSITE" id="PS50011">
    <property type="entry name" value="PROTEIN_KINASE_DOM"/>
    <property type="match status" value="1"/>
</dbReference>
<keyword evidence="3" id="KW-0808">Transferase</keyword>
<dbReference type="InterPro" id="IPR001245">
    <property type="entry name" value="Ser-Thr/Tyr_kinase_cat_dom"/>
</dbReference>
<keyword evidence="6 12" id="KW-0547">Nucleotide-binding</keyword>
<accession>A0AA88J389</accession>
<evidence type="ECO:0000256" key="5">
    <source>
        <dbReference type="ARBA" id="ARBA00022729"/>
    </source>
</evidence>
<keyword evidence="11" id="KW-0325">Glycoprotein</keyword>
<proteinExistence type="predicted"/>
<dbReference type="PROSITE" id="PS00107">
    <property type="entry name" value="PROTEIN_KINASE_ATP"/>
    <property type="match status" value="1"/>
</dbReference>
<evidence type="ECO:0000256" key="3">
    <source>
        <dbReference type="ARBA" id="ARBA00022679"/>
    </source>
</evidence>
<evidence type="ECO:0000256" key="4">
    <source>
        <dbReference type="ARBA" id="ARBA00022692"/>
    </source>
</evidence>
<evidence type="ECO:0000256" key="13">
    <source>
        <dbReference type="SAM" id="Phobius"/>
    </source>
</evidence>
<keyword evidence="4 13" id="KW-0812">Transmembrane</keyword>
<dbReference type="PANTHER" id="PTHR27003:SF287">
    <property type="entry name" value="PROTEIN KINASE DOMAIN-CONTAINING PROTEIN"/>
    <property type="match status" value="1"/>
</dbReference>
<evidence type="ECO:0000256" key="12">
    <source>
        <dbReference type="PROSITE-ProRule" id="PRU10141"/>
    </source>
</evidence>
<name>A0AA88J389_FICCA</name>
<dbReference type="GO" id="GO:0005886">
    <property type="term" value="C:plasma membrane"/>
    <property type="evidence" value="ECO:0007669"/>
    <property type="project" value="TreeGrafter"/>
</dbReference>
<dbReference type="Gene3D" id="1.10.510.10">
    <property type="entry name" value="Transferase(Phosphotransferase) domain 1"/>
    <property type="match status" value="1"/>
</dbReference>
<keyword evidence="8 12" id="KW-0067">ATP-binding</keyword>
<evidence type="ECO:0000256" key="7">
    <source>
        <dbReference type="ARBA" id="ARBA00022777"/>
    </source>
</evidence>
<feature type="transmembrane region" description="Helical" evidence="13">
    <location>
        <begin position="65"/>
        <end position="86"/>
    </location>
</feature>
<evidence type="ECO:0000256" key="10">
    <source>
        <dbReference type="ARBA" id="ARBA00023136"/>
    </source>
</evidence>
<comment type="subcellular location">
    <subcellularLocation>
        <location evidence="1">Membrane</location>
        <topology evidence="1">Single-pass type I membrane protein</topology>
    </subcellularLocation>
</comment>
<feature type="domain" description="Protein kinase" evidence="15">
    <location>
        <begin position="129"/>
        <end position="404"/>
    </location>
</feature>
<evidence type="ECO:0000256" key="11">
    <source>
        <dbReference type="ARBA" id="ARBA00023180"/>
    </source>
</evidence>
<dbReference type="PROSITE" id="PS00108">
    <property type="entry name" value="PROTEIN_KINASE_ST"/>
    <property type="match status" value="1"/>
</dbReference>
<keyword evidence="5 14" id="KW-0732">Signal</keyword>
<comment type="caution">
    <text evidence="16">The sequence shown here is derived from an EMBL/GenBank/DDBJ whole genome shotgun (WGS) entry which is preliminary data.</text>
</comment>
<dbReference type="InterPro" id="IPR045272">
    <property type="entry name" value="ANXUR1/2-like"/>
</dbReference>
<keyword evidence="17" id="KW-1185">Reference proteome</keyword>
<reference evidence="16" key="1">
    <citation type="submission" date="2023-07" db="EMBL/GenBank/DDBJ databases">
        <title>draft genome sequence of fig (Ficus carica).</title>
        <authorList>
            <person name="Takahashi T."/>
            <person name="Nishimura K."/>
        </authorList>
    </citation>
    <scope>NUCLEOTIDE SEQUENCE</scope>
</reference>
<keyword evidence="7" id="KW-0418">Kinase</keyword>
<dbReference type="EMBL" id="BTGU01000165">
    <property type="protein sequence ID" value="GMN64023.1"/>
    <property type="molecule type" value="Genomic_DNA"/>
</dbReference>
<dbReference type="InterPro" id="IPR008271">
    <property type="entry name" value="Ser/Thr_kinase_AS"/>
</dbReference>
<dbReference type="GO" id="GO:0009506">
    <property type="term" value="C:plasmodesma"/>
    <property type="evidence" value="ECO:0007669"/>
    <property type="project" value="TreeGrafter"/>
</dbReference>
<dbReference type="Pfam" id="PF07714">
    <property type="entry name" value="PK_Tyr_Ser-Thr"/>
    <property type="match status" value="1"/>
</dbReference>
<evidence type="ECO:0000256" key="8">
    <source>
        <dbReference type="ARBA" id="ARBA00022840"/>
    </source>
</evidence>
<keyword evidence="10 13" id="KW-0472">Membrane</keyword>
<keyword evidence="9 13" id="KW-1133">Transmembrane helix</keyword>
<dbReference type="InterPro" id="IPR011009">
    <property type="entry name" value="Kinase-like_dom_sf"/>
</dbReference>
<dbReference type="GO" id="GO:0004714">
    <property type="term" value="F:transmembrane receptor protein tyrosine kinase activity"/>
    <property type="evidence" value="ECO:0007669"/>
    <property type="project" value="InterPro"/>
</dbReference>
<evidence type="ECO:0000313" key="16">
    <source>
        <dbReference type="EMBL" id="GMN64023.1"/>
    </source>
</evidence>
<keyword evidence="2" id="KW-0723">Serine/threonine-protein kinase</keyword>
<gene>
    <name evidence="16" type="ORF">TIFTF001_033093</name>
</gene>
<dbReference type="GO" id="GO:0004674">
    <property type="term" value="F:protein serine/threonine kinase activity"/>
    <property type="evidence" value="ECO:0007669"/>
    <property type="project" value="UniProtKB-KW"/>
</dbReference>
<dbReference type="PANTHER" id="PTHR27003">
    <property type="entry name" value="OS07G0166700 PROTEIN"/>
    <property type="match status" value="1"/>
</dbReference>
<sequence>MMKTSLILHPNHLSIFIFLCSLTIKVSGNSTAKEFFKPSNSGANFSIPTNPEFSPENSTKQVVKAIVVASVVSLTIIFLLGCTIFLRIRKRNRTSQLDEEKISYKNKELGTLCCRRFSLNEIKTATNNFDADLKIGDGGFGTVYKGFIAGRETPVAVKVLSSASSQGPHEFWTEVETLSKLRNPNLVSLIGYCNDQRYMIIVYDYMAHGTLRDHLYGSKTQPLTWKQRLEICIGAARGLVYLHAAVEQGIIHRDVKTSNILLDENWVAKVSDFGLSRLGPESPSRSHVSTDVKGTFGYLDPGYYWTKELTPKSDVYGFGVVMFEVLCGRPAVDMGLEDEQQSLAQWARYNVKKGTLDQIIDENLRGEISPECLKLYGIVADRCLRSERKRRPKMADVLKALEFALRLQESADGAAEEGIEIGEESTSDEKMTCWGNGGSQVVVRSTYKDDVVHSCPAMWKKSNSQRMLLRFFSDKVGLRWATLSTSRALIRALCFTCSCTLVKYPHGDGSKNEK</sequence>
<dbReference type="InterPro" id="IPR017441">
    <property type="entry name" value="Protein_kinase_ATP_BS"/>
</dbReference>
<dbReference type="Gene3D" id="3.30.200.20">
    <property type="entry name" value="Phosphorylase Kinase, domain 1"/>
    <property type="match status" value="1"/>
</dbReference>
<feature type="signal peptide" evidence="14">
    <location>
        <begin position="1"/>
        <end position="28"/>
    </location>
</feature>
<protein>
    <recommendedName>
        <fullName evidence="15">Protein kinase domain-containing protein</fullName>
    </recommendedName>
</protein>
<dbReference type="GO" id="GO:0005524">
    <property type="term" value="F:ATP binding"/>
    <property type="evidence" value="ECO:0007669"/>
    <property type="project" value="UniProtKB-UniRule"/>
</dbReference>
<dbReference type="FunFam" id="1.10.510.10:FF:000252">
    <property type="entry name" value="Receptor-like protein kinase FERONIA"/>
    <property type="match status" value="1"/>
</dbReference>
<dbReference type="CDD" id="cd14066">
    <property type="entry name" value="STKc_IRAK"/>
    <property type="match status" value="1"/>
</dbReference>
<organism evidence="16 17">
    <name type="scientific">Ficus carica</name>
    <name type="common">Common fig</name>
    <dbReference type="NCBI Taxonomy" id="3494"/>
    <lineage>
        <taxon>Eukaryota</taxon>
        <taxon>Viridiplantae</taxon>
        <taxon>Streptophyta</taxon>
        <taxon>Embryophyta</taxon>
        <taxon>Tracheophyta</taxon>
        <taxon>Spermatophyta</taxon>
        <taxon>Magnoliopsida</taxon>
        <taxon>eudicotyledons</taxon>
        <taxon>Gunneridae</taxon>
        <taxon>Pentapetalae</taxon>
        <taxon>rosids</taxon>
        <taxon>fabids</taxon>
        <taxon>Rosales</taxon>
        <taxon>Moraceae</taxon>
        <taxon>Ficeae</taxon>
        <taxon>Ficus</taxon>
    </lineage>
</organism>
<dbReference type="SMART" id="SM00220">
    <property type="entry name" value="S_TKc"/>
    <property type="match status" value="1"/>
</dbReference>
<evidence type="ECO:0000256" key="9">
    <source>
        <dbReference type="ARBA" id="ARBA00022989"/>
    </source>
</evidence>
<feature type="chain" id="PRO_5041636298" description="Protein kinase domain-containing protein" evidence="14">
    <location>
        <begin position="29"/>
        <end position="514"/>
    </location>
</feature>
<dbReference type="InterPro" id="IPR000719">
    <property type="entry name" value="Prot_kinase_dom"/>
</dbReference>
<evidence type="ECO:0000259" key="15">
    <source>
        <dbReference type="PROSITE" id="PS50011"/>
    </source>
</evidence>
<evidence type="ECO:0000313" key="17">
    <source>
        <dbReference type="Proteomes" id="UP001187192"/>
    </source>
</evidence>
<dbReference type="SUPFAM" id="SSF56112">
    <property type="entry name" value="Protein kinase-like (PK-like)"/>
    <property type="match status" value="1"/>
</dbReference>
<dbReference type="Proteomes" id="UP001187192">
    <property type="component" value="Unassembled WGS sequence"/>
</dbReference>
<evidence type="ECO:0000256" key="6">
    <source>
        <dbReference type="ARBA" id="ARBA00022741"/>
    </source>
</evidence>
<dbReference type="AlphaFoldDB" id="A0AA88J389"/>
<evidence type="ECO:0000256" key="2">
    <source>
        <dbReference type="ARBA" id="ARBA00022527"/>
    </source>
</evidence>
<evidence type="ECO:0000256" key="14">
    <source>
        <dbReference type="SAM" id="SignalP"/>
    </source>
</evidence>